<evidence type="ECO:0000256" key="3">
    <source>
        <dbReference type="ARBA" id="ARBA00022553"/>
    </source>
</evidence>
<dbReference type="EC" id="2.7.13.3" evidence="2"/>
<name>A0A7C5H8Z2_UNCW3</name>
<dbReference type="CDD" id="cd00130">
    <property type="entry name" value="PAS"/>
    <property type="match status" value="2"/>
</dbReference>
<evidence type="ECO:0000256" key="5">
    <source>
        <dbReference type="ARBA" id="ARBA00022777"/>
    </source>
</evidence>
<accession>A0A7C5H8Z2</accession>
<dbReference type="PANTHER" id="PTHR43304:SF1">
    <property type="entry name" value="PAC DOMAIN-CONTAINING PROTEIN"/>
    <property type="match status" value="1"/>
</dbReference>
<dbReference type="AlphaFoldDB" id="A0A7C5H8Z2"/>
<keyword evidence="3" id="KW-0597">Phosphoprotein</keyword>
<proteinExistence type="predicted"/>
<dbReference type="SUPFAM" id="SSF55785">
    <property type="entry name" value="PYP-like sensor domain (PAS domain)"/>
    <property type="match status" value="2"/>
</dbReference>
<reference evidence="7" key="1">
    <citation type="journal article" date="2020" name="mSystems">
        <title>Genome- and Community-Level Interaction Insights into Carbon Utilization and Element Cycling Functions of Hydrothermarchaeota in Hydrothermal Sediment.</title>
        <authorList>
            <person name="Zhou Z."/>
            <person name="Liu Y."/>
            <person name="Xu W."/>
            <person name="Pan J."/>
            <person name="Luo Z.H."/>
            <person name="Li M."/>
        </authorList>
    </citation>
    <scope>NUCLEOTIDE SEQUENCE [LARGE SCALE GENOMIC DNA]</scope>
    <source>
        <strain evidence="7">HyVt-74</strain>
    </source>
</reference>
<dbReference type="Pfam" id="PF13426">
    <property type="entry name" value="PAS_9"/>
    <property type="match status" value="1"/>
</dbReference>
<dbReference type="Pfam" id="PF13188">
    <property type="entry name" value="PAS_8"/>
    <property type="match status" value="1"/>
</dbReference>
<evidence type="ECO:0000256" key="2">
    <source>
        <dbReference type="ARBA" id="ARBA00012438"/>
    </source>
</evidence>
<keyword evidence="5" id="KW-0418">Kinase</keyword>
<comment type="caution">
    <text evidence="7">The sequence shown here is derived from an EMBL/GenBank/DDBJ whole genome shotgun (WGS) entry which is preliminary data.</text>
</comment>
<feature type="domain" description="PAS" evidence="6">
    <location>
        <begin position="256"/>
        <end position="331"/>
    </location>
</feature>
<comment type="catalytic activity">
    <reaction evidence="1">
        <text>ATP + protein L-histidine = ADP + protein N-phospho-L-histidine.</text>
        <dbReference type="EC" id="2.7.13.3"/>
    </reaction>
</comment>
<dbReference type="InterPro" id="IPR052162">
    <property type="entry name" value="Sensor_kinase/Photoreceptor"/>
</dbReference>
<dbReference type="InterPro" id="IPR035965">
    <property type="entry name" value="PAS-like_dom_sf"/>
</dbReference>
<dbReference type="InterPro" id="IPR000014">
    <property type="entry name" value="PAS"/>
</dbReference>
<sequence>MWHSEIAVLHEISALSLSELEEDVTEEIVEKASRLFGVRRLAFLIGKPSSRYISCIWGFRNKNTVNIYIKRHRKFPNVFTMDLGTEGELGYIFMEQSSAISEREEKLFTIFCRRLEDILKMKKMHNDLQESETRYRKMVENNVVGVYIIQDYKFVYVNPVMAKMFGYKSPAEIIGLSPFDLTLKKDHTRVRKNIRKHIKGEAKSIRYQFHAKRKDGTTFECEVFDSRIDLYGKPAVSGTIIDISEREKAEKALIESEKRYRALFNNANDAIFLMDRSKIIECNPKTLEMFGCSSSDIIGKTPWKFSPPTQPDGRNSREKALEKINAAFEGKSQFFYWRHIRLDGTPFDAEVSLN</sequence>
<dbReference type="Gene3D" id="3.30.450.20">
    <property type="entry name" value="PAS domain"/>
    <property type="match status" value="2"/>
</dbReference>
<keyword evidence="4" id="KW-0808">Transferase</keyword>
<evidence type="ECO:0000313" key="7">
    <source>
        <dbReference type="EMBL" id="HHE04808.1"/>
    </source>
</evidence>
<evidence type="ECO:0000256" key="4">
    <source>
        <dbReference type="ARBA" id="ARBA00022679"/>
    </source>
</evidence>
<gene>
    <name evidence="7" type="ORF">ENL19_01950</name>
</gene>
<protein>
    <recommendedName>
        <fullName evidence="2">histidine kinase</fullName>
        <ecNumber evidence="2">2.7.13.3</ecNumber>
    </recommendedName>
</protein>
<organism evidence="7">
    <name type="scientific">candidate division WOR-3 bacterium</name>
    <dbReference type="NCBI Taxonomy" id="2052148"/>
    <lineage>
        <taxon>Bacteria</taxon>
        <taxon>Bacteria division WOR-3</taxon>
    </lineage>
</organism>
<dbReference type="PANTHER" id="PTHR43304">
    <property type="entry name" value="PHYTOCHROME-LIKE PROTEIN CPH1"/>
    <property type="match status" value="1"/>
</dbReference>
<dbReference type="Proteomes" id="UP000886110">
    <property type="component" value="Unassembled WGS sequence"/>
</dbReference>
<dbReference type="GO" id="GO:0004673">
    <property type="term" value="F:protein histidine kinase activity"/>
    <property type="evidence" value="ECO:0007669"/>
    <property type="project" value="UniProtKB-EC"/>
</dbReference>
<evidence type="ECO:0000259" key="6">
    <source>
        <dbReference type="PROSITE" id="PS50112"/>
    </source>
</evidence>
<dbReference type="SMART" id="SM00091">
    <property type="entry name" value="PAS"/>
    <property type="match status" value="2"/>
</dbReference>
<dbReference type="PROSITE" id="PS50112">
    <property type="entry name" value="PAS"/>
    <property type="match status" value="1"/>
</dbReference>
<dbReference type="EMBL" id="DRTB01000145">
    <property type="protein sequence ID" value="HHE04808.1"/>
    <property type="molecule type" value="Genomic_DNA"/>
</dbReference>
<feature type="non-terminal residue" evidence="7">
    <location>
        <position position="354"/>
    </location>
</feature>
<evidence type="ECO:0000256" key="1">
    <source>
        <dbReference type="ARBA" id="ARBA00000085"/>
    </source>
</evidence>
<dbReference type="NCBIfam" id="TIGR00229">
    <property type="entry name" value="sensory_box"/>
    <property type="match status" value="2"/>
</dbReference>